<evidence type="ECO:0000256" key="5">
    <source>
        <dbReference type="SAM" id="Phobius"/>
    </source>
</evidence>
<name>A0A846WR67_9ACTN</name>
<sequence>MAPDSARPPLFVWNWLPAVAALVAGIPAIVVTALVDVGAGAALAVGMIPALVVGVPHARRSRLVIVAAGLVLGVPIILGSAVAPFPVLAVAVMAVLPVLAVWSAPALRRPRLSMLLTIMAPPLIGVGLSSDGVAVGLRITGLFLLGGLAAFVVAVVIPERLVPDGPGGGPGPRVPGMQYGLLVGVVGAITAGIGFASGFDHVGWACAAALLVMRPDADLQLWRTAGRFVSVVTGGAAAVVLVDHAPAWSLAIVVGVVLAAAAGTRGSRWYILPTFTTFLVILMLGAATTGTAPGRFGERVGETLLGLAVAAVVGVGVPLLRRRLHPDSTDVE</sequence>
<accession>A0A846WR67</accession>
<comment type="subcellular location">
    <subcellularLocation>
        <location evidence="1">Membrane</location>
        <topology evidence="1">Multi-pass membrane protein</topology>
    </subcellularLocation>
</comment>
<keyword evidence="4 5" id="KW-0472">Membrane</keyword>
<feature type="transmembrane region" description="Helical" evidence="5">
    <location>
        <begin position="37"/>
        <end position="56"/>
    </location>
</feature>
<reference evidence="7 8" key="1">
    <citation type="submission" date="2020-04" db="EMBL/GenBank/DDBJ databases">
        <title>MicrobeNet Type strains.</title>
        <authorList>
            <person name="Nicholson A.C."/>
        </authorList>
    </citation>
    <scope>NUCLEOTIDE SEQUENCE [LARGE SCALE GENOMIC DNA]</scope>
    <source>
        <strain evidence="7 8">ATCC BAA-14</strain>
    </source>
</reference>
<dbReference type="InterPro" id="IPR049453">
    <property type="entry name" value="Memb_transporter_dom"/>
</dbReference>
<evidence type="ECO:0000256" key="4">
    <source>
        <dbReference type="ARBA" id="ARBA00023136"/>
    </source>
</evidence>
<evidence type="ECO:0000256" key="2">
    <source>
        <dbReference type="ARBA" id="ARBA00022692"/>
    </source>
</evidence>
<feature type="transmembrane region" description="Helical" evidence="5">
    <location>
        <begin position="179"/>
        <end position="212"/>
    </location>
</feature>
<feature type="transmembrane region" description="Helical" evidence="5">
    <location>
        <begin position="63"/>
        <end position="82"/>
    </location>
</feature>
<gene>
    <name evidence="7" type="ORF">HGA05_20785</name>
</gene>
<feature type="domain" description="Integral membrane bound transporter" evidence="6">
    <location>
        <begin position="190"/>
        <end position="313"/>
    </location>
</feature>
<proteinExistence type="predicted"/>
<dbReference type="Proteomes" id="UP000563898">
    <property type="component" value="Unassembled WGS sequence"/>
</dbReference>
<keyword evidence="3 5" id="KW-1133">Transmembrane helix</keyword>
<organism evidence="7 8">
    <name type="scientific">Gordonia polyisoprenivorans</name>
    <dbReference type="NCBI Taxonomy" id="84595"/>
    <lineage>
        <taxon>Bacteria</taxon>
        <taxon>Bacillati</taxon>
        <taxon>Actinomycetota</taxon>
        <taxon>Actinomycetes</taxon>
        <taxon>Mycobacteriales</taxon>
        <taxon>Gordoniaceae</taxon>
        <taxon>Gordonia</taxon>
    </lineage>
</organism>
<feature type="transmembrane region" description="Helical" evidence="5">
    <location>
        <begin position="224"/>
        <end position="241"/>
    </location>
</feature>
<comment type="caution">
    <text evidence="7">The sequence shown here is derived from an EMBL/GenBank/DDBJ whole genome shotgun (WGS) entry which is preliminary data.</text>
</comment>
<evidence type="ECO:0000313" key="8">
    <source>
        <dbReference type="Proteomes" id="UP000563898"/>
    </source>
</evidence>
<dbReference type="EMBL" id="JAAXPC010000014">
    <property type="protein sequence ID" value="NKY04009.1"/>
    <property type="molecule type" value="Genomic_DNA"/>
</dbReference>
<keyword evidence="2 5" id="KW-0812">Transmembrane</keyword>
<feature type="transmembrane region" description="Helical" evidence="5">
    <location>
        <begin position="247"/>
        <end position="263"/>
    </location>
</feature>
<feature type="transmembrane region" description="Helical" evidence="5">
    <location>
        <begin position="270"/>
        <end position="291"/>
    </location>
</feature>
<feature type="transmembrane region" description="Helical" evidence="5">
    <location>
        <begin position="139"/>
        <end position="159"/>
    </location>
</feature>
<dbReference type="RefSeq" id="WP_006372905.1">
    <property type="nucleotide sequence ID" value="NZ_JAAXPC010000014.1"/>
</dbReference>
<dbReference type="GO" id="GO:0016020">
    <property type="term" value="C:membrane"/>
    <property type="evidence" value="ECO:0007669"/>
    <property type="project" value="UniProtKB-SubCell"/>
</dbReference>
<evidence type="ECO:0000256" key="3">
    <source>
        <dbReference type="ARBA" id="ARBA00022989"/>
    </source>
</evidence>
<dbReference type="Pfam" id="PF13515">
    <property type="entry name" value="FUSC_2"/>
    <property type="match status" value="1"/>
</dbReference>
<protein>
    <submittedName>
        <fullName evidence="7">FUSC family protein</fullName>
    </submittedName>
</protein>
<feature type="transmembrane region" description="Helical" evidence="5">
    <location>
        <begin position="12"/>
        <end position="31"/>
    </location>
</feature>
<evidence type="ECO:0000313" key="7">
    <source>
        <dbReference type="EMBL" id="NKY04009.1"/>
    </source>
</evidence>
<feature type="transmembrane region" description="Helical" evidence="5">
    <location>
        <begin position="303"/>
        <end position="320"/>
    </location>
</feature>
<dbReference type="AlphaFoldDB" id="A0A846WR67"/>
<evidence type="ECO:0000256" key="1">
    <source>
        <dbReference type="ARBA" id="ARBA00004141"/>
    </source>
</evidence>
<evidence type="ECO:0000259" key="6">
    <source>
        <dbReference type="Pfam" id="PF13515"/>
    </source>
</evidence>